<accession>A0A4S1DUV4</accession>
<keyword evidence="2" id="KW-0378">Hydrolase</keyword>
<dbReference type="PANTHER" id="PTHR45953:SF1">
    <property type="entry name" value="IDURONATE 2-SULFATASE"/>
    <property type="match status" value="1"/>
</dbReference>
<comment type="caution">
    <text evidence="4">The sequence shown here is derived from an EMBL/GenBank/DDBJ whole genome shotgun (WGS) entry which is preliminary data.</text>
</comment>
<dbReference type="Pfam" id="PF16347">
    <property type="entry name" value="SGSH_C"/>
    <property type="match status" value="1"/>
</dbReference>
<dbReference type="InterPro" id="IPR032506">
    <property type="entry name" value="SGSH_C"/>
</dbReference>
<dbReference type="SUPFAM" id="SSF53649">
    <property type="entry name" value="Alkaline phosphatase-like"/>
    <property type="match status" value="2"/>
</dbReference>
<sequence>MDALTKEGTVFTNAHTNAPICAPSRASFLIGILKNDNGKPLSGHNLKPFLENPDNPKSKESDVALTVVRGNFKSNEVMEQSYSVRSETYRYIRYVNGKEELYDNEKDPYEWDNLASDKKHSKIKKNLQQQMNQSLNI</sequence>
<dbReference type="GO" id="GO:0005737">
    <property type="term" value="C:cytoplasm"/>
    <property type="evidence" value="ECO:0007669"/>
    <property type="project" value="TreeGrafter"/>
</dbReference>
<protein>
    <submittedName>
        <fullName evidence="4">DUF4976 domain-containing protein</fullName>
    </submittedName>
</protein>
<gene>
    <name evidence="4" type="ORF">EM932_13665</name>
</gene>
<name>A0A4S1DUV4_9FLAO</name>
<dbReference type="GO" id="GO:0046872">
    <property type="term" value="F:metal ion binding"/>
    <property type="evidence" value="ECO:0007669"/>
    <property type="project" value="UniProtKB-KW"/>
</dbReference>
<dbReference type="Proteomes" id="UP000307602">
    <property type="component" value="Unassembled WGS sequence"/>
</dbReference>
<feature type="domain" description="N-sulphoglucosamine sulphohydrolase C-terminal" evidence="3">
    <location>
        <begin position="40"/>
        <end position="133"/>
    </location>
</feature>
<dbReference type="InterPro" id="IPR017850">
    <property type="entry name" value="Alkaline_phosphatase_core_sf"/>
</dbReference>
<dbReference type="EMBL" id="SRSO01000019">
    <property type="protein sequence ID" value="TGV01891.1"/>
    <property type="molecule type" value="Genomic_DNA"/>
</dbReference>
<evidence type="ECO:0000256" key="2">
    <source>
        <dbReference type="ARBA" id="ARBA00022801"/>
    </source>
</evidence>
<evidence type="ECO:0000256" key="1">
    <source>
        <dbReference type="ARBA" id="ARBA00022723"/>
    </source>
</evidence>
<keyword evidence="1" id="KW-0479">Metal-binding</keyword>
<dbReference type="OrthoDB" id="1551263at2"/>
<organism evidence="4 5">
    <name type="scientific">Flavivirga rizhaonensis</name>
    <dbReference type="NCBI Taxonomy" id="2559571"/>
    <lineage>
        <taxon>Bacteria</taxon>
        <taxon>Pseudomonadati</taxon>
        <taxon>Bacteroidota</taxon>
        <taxon>Flavobacteriia</taxon>
        <taxon>Flavobacteriales</taxon>
        <taxon>Flavobacteriaceae</taxon>
        <taxon>Flavivirga</taxon>
    </lineage>
</organism>
<dbReference type="PANTHER" id="PTHR45953">
    <property type="entry name" value="IDURONATE 2-SULFATASE"/>
    <property type="match status" value="1"/>
</dbReference>
<evidence type="ECO:0000313" key="4">
    <source>
        <dbReference type="EMBL" id="TGV01891.1"/>
    </source>
</evidence>
<dbReference type="GO" id="GO:0008484">
    <property type="term" value="F:sulfuric ester hydrolase activity"/>
    <property type="evidence" value="ECO:0007669"/>
    <property type="project" value="TreeGrafter"/>
</dbReference>
<evidence type="ECO:0000259" key="3">
    <source>
        <dbReference type="Pfam" id="PF16347"/>
    </source>
</evidence>
<evidence type="ECO:0000313" key="5">
    <source>
        <dbReference type="Proteomes" id="UP000307602"/>
    </source>
</evidence>
<dbReference type="Gene3D" id="3.40.720.10">
    <property type="entry name" value="Alkaline Phosphatase, subunit A"/>
    <property type="match status" value="2"/>
</dbReference>
<proteinExistence type="predicted"/>
<reference evidence="4 5" key="1">
    <citation type="submission" date="2019-04" db="EMBL/GenBank/DDBJ databases">
        <authorList>
            <person name="Liu A."/>
        </authorList>
    </citation>
    <scope>NUCLEOTIDE SEQUENCE [LARGE SCALE GENOMIC DNA]</scope>
    <source>
        <strain evidence="4 5">RZ03</strain>
    </source>
</reference>
<keyword evidence="5" id="KW-1185">Reference proteome</keyword>
<dbReference type="AlphaFoldDB" id="A0A4S1DUV4"/>